<dbReference type="InterPro" id="IPR023397">
    <property type="entry name" value="SAM-dep_MeTrfase_MraW_recog"/>
</dbReference>
<protein>
    <submittedName>
        <fullName evidence="5">Unannotated protein</fullName>
    </submittedName>
</protein>
<dbReference type="NCBIfam" id="TIGR00006">
    <property type="entry name" value="16S rRNA (cytosine(1402)-N(4))-methyltransferase RsmH"/>
    <property type="match status" value="1"/>
</dbReference>
<dbReference type="HAMAP" id="MF_01007">
    <property type="entry name" value="16SrRNA_methyltr_H"/>
    <property type="match status" value="1"/>
</dbReference>
<dbReference type="PANTHER" id="PTHR11265">
    <property type="entry name" value="S-ADENOSYL-METHYLTRANSFERASE MRAW"/>
    <property type="match status" value="1"/>
</dbReference>
<dbReference type="PANTHER" id="PTHR11265:SF0">
    <property type="entry name" value="12S RRNA N4-METHYLCYTIDINE METHYLTRANSFERASE"/>
    <property type="match status" value="1"/>
</dbReference>
<evidence type="ECO:0000256" key="4">
    <source>
        <dbReference type="ARBA" id="ARBA00022691"/>
    </source>
</evidence>
<accession>A0A6J6FU01</accession>
<keyword evidence="2" id="KW-0489">Methyltransferase</keyword>
<dbReference type="GO" id="GO:0005737">
    <property type="term" value="C:cytoplasm"/>
    <property type="evidence" value="ECO:0007669"/>
    <property type="project" value="TreeGrafter"/>
</dbReference>
<keyword evidence="3" id="KW-0808">Transferase</keyword>
<evidence type="ECO:0000256" key="1">
    <source>
        <dbReference type="ARBA" id="ARBA00010396"/>
    </source>
</evidence>
<organism evidence="5">
    <name type="scientific">freshwater metagenome</name>
    <dbReference type="NCBI Taxonomy" id="449393"/>
    <lineage>
        <taxon>unclassified sequences</taxon>
        <taxon>metagenomes</taxon>
        <taxon>ecological metagenomes</taxon>
    </lineage>
</organism>
<dbReference type="EMBL" id="CAEZUC010000052">
    <property type="protein sequence ID" value="CAB4588088.1"/>
    <property type="molecule type" value="Genomic_DNA"/>
</dbReference>
<dbReference type="GO" id="GO:0070475">
    <property type="term" value="P:rRNA base methylation"/>
    <property type="evidence" value="ECO:0007669"/>
    <property type="project" value="TreeGrafter"/>
</dbReference>
<evidence type="ECO:0000313" key="5">
    <source>
        <dbReference type="EMBL" id="CAB4588088.1"/>
    </source>
</evidence>
<dbReference type="InterPro" id="IPR002903">
    <property type="entry name" value="RsmH"/>
</dbReference>
<dbReference type="AlphaFoldDB" id="A0A6J6FU01"/>
<keyword evidence="4" id="KW-0949">S-adenosyl-L-methionine</keyword>
<dbReference type="SUPFAM" id="SSF53335">
    <property type="entry name" value="S-adenosyl-L-methionine-dependent methyltransferases"/>
    <property type="match status" value="1"/>
</dbReference>
<dbReference type="Gene3D" id="3.40.50.150">
    <property type="entry name" value="Vaccinia Virus protein VP39"/>
    <property type="match status" value="1"/>
</dbReference>
<dbReference type="Gene3D" id="1.10.150.170">
    <property type="entry name" value="Putative methyltransferase TM0872, insert domain"/>
    <property type="match status" value="1"/>
</dbReference>
<evidence type="ECO:0000256" key="3">
    <source>
        <dbReference type="ARBA" id="ARBA00022679"/>
    </source>
</evidence>
<dbReference type="SUPFAM" id="SSF81799">
    <property type="entry name" value="Putative methyltransferase TM0872, insert domain"/>
    <property type="match status" value="1"/>
</dbReference>
<proteinExistence type="inferred from homology"/>
<dbReference type="Pfam" id="PF01795">
    <property type="entry name" value="Methyltransf_5"/>
    <property type="match status" value="1"/>
</dbReference>
<reference evidence="5" key="1">
    <citation type="submission" date="2020-05" db="EMBL/GenBank/DDBJ databases">
        <authorList>
            <person name="Chiriac C."/>
            <person name="Salcher M."/>
            <person name="Ghai R."/>
            <person name="Kavagutti S V."/>
        </authorList>
    </citation>
    <scope>NUCLEOTIDE SEQUENCE</scope>
</reference>
<name>A0A6J6FU01_9ZZZZ</name>
<dbReference type="PIRSF" id="PIRSF004486">
    <property type="entry name" value="MraW"/>
    <property type="match status" value="1"/>
</dbReference>
<sequence length="333" mass="36250">MKEIKEIKEIRKGGEQMSAEVAHIPVALTRCLDLLTPAIANSSKPYLIDATLGLAGHAKVFLEKFSNLHLIGIDRDPSALAVAKEQLLAFAERTTLLHLTYDQINQALAAAGINEVDAILFDLGVSSMQLDLSQRGFSYSKDAPLDMRMDQSAPLTAKVILDTYSHGQLAKIIQNYGEEKFASKIAENIIKARSLGELNTTKDLAEIVKGSIPAPARRTGGNPAKRTFQALRIEVNQELTILEQAIPAALAALKVGGRLVVMSYQSLEDRIVKNIFNQVVKSKTPLGLPVELPDSAANYRLLISSSEAANEAEQISNPRSQSMRLRAIERVAA</sequence>
<dbReference type="InterPro" id="IPR029063">
    <property type="entry name" value="SAM-dependent_MTases_sf"/>
</dbReference>
<dbReference type="GO" id="GO:0071424">
    <property type="term" value="F:rRNA (cytosine-N4-)-methyltransferase activity"/>
    <property type="evidence" value="ECO:0007669"/>
    <property type="project" value="TreeGrafter"/>
</dbReference>
<gene>
    <name evidence="5" type="ORF">UFOPK1776_00456</name>
</gene>
<comment type="similarity">
    <text evidence="1">Belongs to the methyltransferase superfamily. RsmH family.</text>
</comment>
<evidence type="ECO:0000256" key="2">
    <source>
        <dbReference type="ARBA" id="ARBA00022603"/>
    </source>
</evidence>